<dbReference type="PANTHER" id="PTHR43806">
    <property type="entry name" value="PEPTIDASE S8"/>
    <property type="match status" value="1"/>
</dbReference>
<dbReference type="InterPro" id="IPR023827">
    <property type="entry name" value="Peptidase_S8_Asp-AS"/>
</dbReference>
<keyword evidence="8" id="KW-0732">Signal</keyword>
<organism evidence="10 11">
    <name type="scientific">Rheinheimera tilapiae</name>
    <dbReference type="NCBI Taxonomy" id="875043"/>
    <lineage>
        <taxon>Bacteria</taxon>
        <taxon>Pseudomonadati</taxon>
        <taxon>Pseudomonadota</taxon>
        <taxon>Gammaproteobacteria</taxon>
        <taxon>Chromatiales</taxon>
        <taxon>Chromatiaceae</taxon>
        <taxon>Rheinheimera</taxon>
    </lineage>
</organism>
<dbReference type="PROSITE" id="PS00137">
    <property type="entry name" value="SUBTILASE_HIS"/>
    <property type="match status" value="1"/>
</dbReference>
<evidence type="ECO:0000256" key="4">
    <source>
        <dbReference type="ARBA" id="ARBA00022825"/>
    </source>
</evidence>
<evidence type="ECO:0000256" key="5">
    <source>
        <dbReference type="PROSITE-ProRule" id="PRU01240"/>
    </source>
</evidence>
<dbReference type="SUPFAM" id="SSF103647">
    <property type="entry name" value="TSP type-3 repeat"/>
    <property type="match status" value="2"/>
</dbReference>
<proteinExistence type="inferred from homology"/>
<keyword evidence="3 5" id="KW-0378">Hydrolase</keyword>
<dbReference type="InterPro" id="IPR022398">
    <property type="entry name" value="Peptidase_S8_His-AS"/>
</dbReference>
<evidence type="ECO:0000256" key="3">
    <source>
        <dbReference type="ARBA" id="ARBA00022801"/>
    </source>
</evidence>
<dbReference type="PROSITE" id="PS51892">
    <property type="entry name" value="SUBTILASE"/>
    <property type="match status" value="1"/>
</dbReference>
<evidence type="ECO:0000259" key="9">
    <source>
        <dbReference type="Pfam" id="PF00082"/>
    </source>
</evidence>
<dbReference type="Gene3D" id="4.10.1080.10">
    <property type="entry name" value="TSP type-3 repeat"/>
    <property type="match status" value="2"/>
</dbReference>
<feature type="region of interest" description="Disordered" evidence="7">
    <location>
        <begin position="1117"/>
        <end position="1351"/>
    </location>
</feature>
<feature type="compositionally biased region" description="Polar residues" evidence="7">
    <location>
        <begin position="1330"/>
        <end position="1340"/>
    </location>
</feature>
<keyword evidence="2 5" id="KW-0645">Protease</keyword>
<feature type="active site" description="Charge relay system" evidence="5">
    <location>
        <position position="207"/>
    </location>
</feature>
<evidence type="ECO:0000313" key="10">
    <source>
        <dbReference type="EMBL" id="MFC0046922.1"/>
    </source>
</evidence>
<feature type="chain" id="PRO_5046948517" evidence="8">
    <location>
        <begin position="22"/>
        <end position="1377"/>
    </location>
</feature>
<reference evidence="10 11" key="1">
    <citation type="submission" date="2024-09" db="EMBL/GenBank/DDBJ databases">
        <authorList>
            <person name="Sun Q."/>
            <person name="Mori K."/>
        </authorList>
    </citation>
    <scope>NUCLEOTIDE SEQUENCE [LARGE SCALE GENOMIC DNA]</scope>
    <source>
        <strain evidence="10 11">KCTC 23315</strain>
    </source>
</reference>
<dbReference type="SUPFAM" id="SSF52743">
    <property type="entry name" value="Subtilisin-like"/>
    <property type="match status" value="1"/>
</dbReference>
<feature type="domain" description="Peptidase S8/S53" evidence="9">
    <location>
        <begin position="198"/>
        <end position="461"/>
    </location>
</feature>
<accession>A0ABV6B7S9</accession>
<feature type="compositionally biased region" description="Basic and acidic residues" evidence="7">
    <location>
        <begin position="1258"/>
        <end position="1269"/>
    </location>
</feature>
<dbReference type="PRINTS" id="PR00723">
    <property type="entry name" value="SUBTILISIN"/>
</dbReference>
<dbReference type="PROSITE" id="PS00136">
    <property type="entry name" value="SUBTILASE_ASP"/>
    <property type="match status" value="1"/>
</dbReference>
<evidence type="ECO:0000256" key="2">
    <source>
        <dbReference type="ARBA" id="ARBA00022670"/>
    </source>
</evidence>
<dbReference type="Pfam" id="PF00082">
    <property type="entry name" value="Peptidase_S8"/>
    <property type="match status" value="1"/>
</dbReference>
<dbReference type="InterPro" id="IPR034213">
    <property type="entry name" value="S8_Vpr-like"/>
</dbReference>
<dbReference type="EMBL" id="JBHLXP010000001">
    <property type="protein sequence ID" value="MFC0046922.1"/>
    <property type="molecule type" value="Genomic_DNA"/>
</dbReference>
<evidence type="ECO:0000256" key="8">
    <source>
        <dbReference type="SAM" id="SignalP"/>
    </source>
</evidence>
<dbReference type="InterPro" id="IPR050131">
    <property type="entry name" value="Peptidase_S8_subtilisin-like"/>
</dbReference>
<sequence>MTRKTLLAFIVSAAFTQHVWAAIPDIAAIAAAGDLPPGSYRQDLSNGELRLTEPERYLVQLDTPALYPQLEQELRVQQPEQLAPEQALSHDSWQQLRFSQISAAQARIQNEQQLAKIQIQSRFPQARVTGQFSQLENALTVTLTAPDKQQLVEQIAQLPGVKAIYPEQLVRAFLSQSVPKIEAPKVWEMQRDGLPVKGKNIRVAILDTGVDYSHEALGGCFGAGCKVAGGYDFVAKDNDPMDVNGHGTHVASIVAGQSATITGVAPEASIYAYKVLADNGYGSNFDVISALEKAVDPDGDPQTRDGVQIINMSLGYDSRDANDPLVVAVNNAAKAGALVVVAAGNSGPAAESLGSPGIASEALTVANTSKTDEMSYSSSRGPGVAGALLKPEIAAPGSSIYAAIPGNKYDYKSGTSMAAPHVAGAAALLLQAEPTLTVVQLKNRLVQNTDPLKESFWDHGTGRLNVQKAVSGQLAVDQHALYLGLVNSADFAKQGTRRFSVQNNSSQAIELTLKTSGTPVFLTATLSSSSVKLAPGETKEIDLSYLVDSAKVPENPPGNAVYQFNIELVGSNQTYNLPVILDHYLLLKLNLASSMQSVEIYTPKWSRVAFRHNLWGQSSVNLRLVDKKIHIFAEAVSAPIALLPAETKNLSVKRQNWIFRTDVDVTVTPEITLSNTEIKHRLRLKAPTKNGTPFWAGDFKKTFGTVTLKDNEHLIYGSTFWTECRPFCTARPPSEFYLSDVPTSFTLRSQQQLLLSDTMPQQLIMAAFRFKTPLQTEDLELDFTEPNLVRLRKQAEKPDNSFIMGQLGGPELTGQLDLQIWQKSVGLNADEMPDSKMRFLDWAKTAASASTQQWRLTEDGKLQKFRCKAAVCDITKLSDQEIIYSSDVRELSFDNNLRYLTSPVQASVEGLRIKPRHHNVDLETGNNIFNDLWQNDVPAYNKIKARHQCGSEVNLLNEFTANIWYGDMAAYFATEFIQAYDCKENTVYLNYPLDGRDTQGLLGEVRFDQQKAGLESPYFVSLATFNRAKQGDTISRIDNKFSVEVASKQDPVKEFKVLLKTKDGEWKLAYHGYNAGVHQFPLPLRAGEQWLDLRLQVITQSGNQLLNTMPEALRLGASAGGDNDVDSDGILNAADTDNDNDSVPDANDAMPYNPSETLDSDQDGLGNNADPDDDNDGTPDVSDAFPLDPAETADTDKDGIGNNADPDDDNDGVADAADAFPLDPKETMDSDKDGIGNNADPDDDNDGVADAADAFPLDPKETLDSDKDGIGNNADPDDDNDGVADTTDAFPLDPKETLDTDKDGIGNNADPDDDNDGVADGSDKYPLDASRSSDPVTPTAGSSGSGGSGGAGLGVLLIGLPLLAWRRQHGQVIRKAA</sequence>
<feature type="compositionally biased region" description="Basic and acidic residues" evidence="7">
    <location>
        <begin position="1223"/>
        <end position="1234"/>
    </location>
</feature>
<feature type="active site" description="Charge relay system" evidence="5">
    <location>
        <position position="246"/>
    </location>
</feature>
<feature type="compositionally biased region" description="Basic and acidic residues" evidence="7">
    <location>
        <begin position="1293"/>
        <end position="1304"/>
    </location>
</feature>
<dbReference type="PROSITE" id="PS00138">
    <property type="entry name" value="SUBTILASE_SER"/>
    <property type="match status" value="1"/>
</dbReference>
<dbReference type="PANTHER" id="PTHR43806:SF65">
    <property type="entry name" value="SERINE PROTEASE APRX"/>
    <property type="match status" value="1"/>
</dbReference>
<dbReference type="CDD" id="cd07474">
    <property type="entry name" value="Peptidases_S8_subtilisin_Vpr-like"/>
    <property type="match status" value="1"/>
</dbReference>
<evidence type="ECO:0000313" key="11">
    <source>
        <dbReference type="Proteomes" id="UP001589813"/>
    </source>
</evidence>
<dbReference type="InterPro" id="IPR000209">
    <property type="entry name" value="Peptidase_S8/S53_dom"/>
</dbReference>
<name>A0ABV6B7S9_9GAMM</name>
<comment type="caution">
    <text evidence="10">The sequence shown here is derived from an EMBL/GenBank/DDBJ whole genome shotgun (WGS) entry which is preliminary data.</text>
</comment>
<dbReference type="InterPro" id="IPR015500">
    <property type="entry name" value="Peptidase_S8_subtilisin-rel"/>
</dbReference>
<evidence type="ECO:0000256" key="1">
    <source>
        <dbReference type="ARBA" id="ARBA00011073"/>
    </source>
</evidence>
<evidence type="ECO:0000256" key="6">
    <source>
        <dbReference type="RuleBase" id="RU003355"/>
    </source>
</evidence>
<evidence type="ECO:0000256" key="7">
    <source>
        <dbReference type="SAM" id="MobiDB-lite"/>
    </source>
</evidence>
<dbReference type="RefSeq" id="WP_377239632.1">
    <property type="nucleotide sequence ID" value="NZ_JBHLXP010000001.1"/>
</dbReference>
<dbReference type="InterPro" id="IPR028974">
    <property type="entry name" value="TSP_type-3_rpt"/>
</dbReference>
<comment type="similarity">
    <text evidence="1 5 6">Belongs to the peptidase S8 family.</text>
</comment>
<feature type="active site" description="Charge relay system" evidence="5">
    <location>
        <position position="416"/>
    </location>
</feature>
<protein>
    <submittedName>
        <fullName evidence="10">S8 family serine peptidase</fullName>
    </submittedName>
</protein>
<dbReference type="InterPro" id="IPR023828">
    <property type="entry name" value="Peptidase_S8_Ser-AS"/>
</dbReference>
<dbReference type="InterPro" id="IPR036852">
    <property type="entry name" value="Peptidase_S8/S53_dom_sf"/>
</dbReference>
<dbReference type="Proteomes" id="UP001589813">
    <property type="component" value="Unassembled WGS sequence"/>
</dbReference>
<feature type="signal peptide" evidence="8">
    <location>
        <begin position="1"/>
        <end position="21"/>
    </location>
</feature>
<keyword evidence="4 5" id="KW-0720">Serine protease</keyword>
<gene>
    <name evidence="10" type="ORF">ACFFJP_01300</name>
</gene>
<keyword evidence="11" id="KW-1185">Reference proteome</keyword>
<dbReference type="Gene3D" id="3.40.50.200">
    <property type="entry name" value="Peptidase S8/S53 domain"/>
    <property type="match status" value="1"/>
</dbReference>